<evidence type="ECO:0000313" key="4">
    <source>
        <dbReference type="EMBL" id="QQD19269.1"/>
    </source>
</evidence>
<accession>A0A7T4R2I9</accession>
<dbReference type="AlphaFoldDB" id="A0A7T4R2I9"/>
<name>A0A7T4R2I9_9GAMM</name>
<dbReference type="PANTHER" id="PTHR30543:SF21">
    <property type="entry name" value="NAD(P)H-DEPENDENT FMN REDUCTASE LOT6"/>
    <property type="match status" value="1"/>
</dbReference>
<dbReference type="GO" id="GO:0010181">
    <property type="term" value="F:FMN binding"/>
    <property type="evidence" value="ECO:0007669"/>
    <property type="project" value="TreeGrafter"/>
</dbReference>
<dbReference type="GO" id="GO:0005829">
    <property type="term" value="C:cytosol"/>
    <property type="evidence" value="ECO:0007669"/>
    <property type="project" value="TreeGrafter"/>
</dbReference>
<comment type="cofactor">
    <cofactor evidence="1">
        <name>FMN</name>
        <dbReference type="ChEBI" id="CHEBI:58210"/>
    </cofactor>
</comment>
<dbReference type="InterPro" id="IPR050712">
    <property type="entry name" value="NAD(P)H-dep_reductase"/>
</dbReference>
<dbReference type="SUPFAM" id="SSF52218">
    <property type="entry name" value="Flavoproteins"/>
    <property type="match status" value="1"/>
</dbReference>
<evidence type="ECO:0000256" key="1">
    <source>
        <dbReference type="ARBA" id="ARBA00001917"/>
    </source>
</evidence>
<dbReference type="GO" id="GO:0016491">
    <property type="term" value="F:oxidoreductase activity"/>
    <property type="evidence" value="ECO:0007669"/>
    <property type="project" value="InterPro"/>
</dbReference>
<protein>
    <submittedName>
        <fullName evidence="4">NAD(P)H-dependent oxidoreductase</fullName>
    </submittedName>
</protein>
<evidence type="ECO:0000313" key="5">
    <source>
        <dbReference type="Proteomes" id="UP000596063"/>
    </source>
</evidence>
<proteinExistence type="predicted"/>
<dbReference type="Proteomes" id="UP000596063">
    <property type="component" value="Chromosome"/>
</dbReference>
<evidence type="ECO:0000259" key="3">
    <source>
        <dbReference type="Pfam" id="PF03358"/>
    </source>
</evidence>
<sequence length="178" mass="19563">MKILSFAASNSRYSINRQLLDYAEGFVSDTVVEHLDIHDYEMPIYSIDREQASGIPQQAKDFLDKIAQSNGLLISFAEHNGNYTAAFKNIFDWCSRAERNIYQNKAIAMLSTSPGPGGGGRVLDLAVNAAPFFGGNVVASLSIANFNDNFDSTKGELKNPDLQAELKDVINKLLVALR</sequence>
<dbReference type="RefSeq" id="WP_198570754.1">
    <property type="nucleotide sequence ID" value="NZ_CP066167.1"/>
</dbReference>
<reference evidence="4 5" key="1">
    <citation type="submission" date="2020-12" db="EMBL/GenBank/DDBJ databases">
        <authorList>
            <person name="Shan Y."/>
        </authorList>
    </citation>
    <scope>NUCLEOTIDE SEQUENCE [LARGE SCALE GENOMIC DNA]</scope>
    <source>
        <strain evidence="5">csc3.9</strain>
    </source>
</reference>
<organism evidence="4 5">
    <name type="scientific">Spongiibacter nanhainus</name>
    <dbReference type="NCBI Taxonomy" id="2794344"/>
    <lineage>
        <taxon>Bacteria</taxon>
        <taxon>Pseudomonadati</taxon>
        <taxon>Pseudomonadota</taxon>
        <taxon>Gammaproteobacteria</taxon>
        <taxon>Cellvibrionales</taxon>
        <taxon>Spongiibacteraceae</taxon>
        <taxon>Spongiibacter</taxon>
    </lineage>
</organism>
<dbReference type="EMBL" id="CP066167">
    <property type="protein sequence ID" value="QQD19269.1"/>
    <property type="molecule type" value="Genomic_DNA"/>
</dbReference>
<keyword evidence="5" id="KW-1185">Reference proteome</keyword>
<gene>
    <name evidence="4" type="ORF">I6N98_05290</name>
</gene>
<keyword evidence="2" id="KW-0288">FMN</keyword>
<dbReference type="Gene3D" id="3.40.50.360">
    <property type="match status" value="1"/>
</dbReference>
<dbReference type="InterPro" id="IPR029039">
    <property type="entry name" value="Flavoprotein-like_sf"/>
</dbReference>
<evidence type="ECO:0000256" key="2">
    <source>
        <dbReference type="ARBA" id="ARBA00022643"/>
    </source>
</evidence>
<keyword evidence="2" id="KW-0285">Flavoprotein</keyword>
<dbReference type="KEGG" id="snan:I6N98_05290"/>
<feature type="domain" description="NADPH-dependent FMN reductase-like" evidence="3">
    <location>
        <begin position="1"/>
        <end position="142"/>
    </location>
</feature>
<dbReference type="Pfam" id="PF03358">
    <property type="entry name" value="FMN_red"/>
    <property type="match status" value="1"/>
</dbReference>
<dbReference type="PANTHER" id="PTHR30543">
    <property type="entry name" value="CHROMATE REDUCTASE"/>
    <property type="match status" value="1"/>
</dbReference>
<dbReference type="InterPro" id="IPR005025">
    <property type="entry name" value="FMN_Rdtase-like_dom"/>
</dbReference>